<gene>
    <name evidence="8" type="ORF">GXP69_09065</name>
</gene>
<comment type="caution">
    <text evidence="8">The sequence shown here is derived from an EMBL/GenBank/DDBJ whole genome shotgun (WGS) entry which is preliminary data.</text>
</comment>
<reference evidence="8 9" key="1">
    <citation type="submission" date="2020-02" db="EMBL/GenBank/DDBJ databases">
        <authorList>
            <person name="Kim M.K."/>
        </authorList>
    </citation>
    <scope>NUCLEOTIDE SEQUENCE [LARGE SCALE GENOMIC DNA]</scope>
    <source>
        <strain evidence="8 9">BT327</strain>
    </source>
</reference>
<evidence type="ECO:0000313" key="8">
    <source>
        <dbReference type="EMBL" id="NEM97842.1"/>
    </source>
</evidence>
<feature type="domain" description="SusD-like N-terminal" evidence="7">
    <location>
        <begin position="21"/>
        <end position="223"/>
    </location>
</feature>
<dbReference type="EMBL" id="JAAGWD010000003">
    <property type="protein sequence ID" value="NEM97842.1"/>
    <property type="molecule type" value="Genomic_DNA"/>
</dbReference>
<accession>A0A6B3LLP0</accession>
<dbReference type="Gene3D" id="1.25.40.390">
    <property type="match status" value="1"/>
</dbReference>
<evidence type="ECO:0000259" key="7">
    <source>
        <dbReference type="Pfam" id="PF14322"/>
    </source>
</evidence>
<keyword evidence="5" id="KW-0998">Cell outer membrane</keyword>
<dbReference type="Proteomes" id="UP000474777">
    <property type="component" value="Unassembled WGS sequence"/>
</dbReference>
<proteinExistence type="inferred from homology"/>
<dbReference type="RefSeq" id="WP_163914576.1">
    <property type="nucleotide sequence ID" value="NZ_JAAGWD010000003.1"/>
</dbReference>
<protein>
    <submittedName>
        <fullName evidence="8">RagB/SusD family nutrient uptake outer membrane protein</fullName>
    </submittedName>
</protein>
<dbReference type="Pfam" id="PF07980">
    <property type="entry name" value="SusD_RagB"/>
    <property type="match status" value="1"/>
</dbReference>
<name>A0A6B3LLP0_9BACT</name>
<keyword evidence="9" id="KW-1185">Reference proteome</keyword>
<evidence type="ECO:0000256" key="3">
    <source>
        <dbReference type="ARBA" id="ARBA00022729"/>
    </source>
</evidence>
<dbReference type="SUPFAM" id="SSF48452">
    <property type="entry name" value="TPR-like"/>
    <property type="match status" value="1"/>
</dbReference>
<organism evidence="8 9">
    <name type="scientific">Pontibacter burrus</name>
    <dbReference type="NCBI Taxonomy" id="2704466"/>
    <lineage>
        <taxon>Bacteria</taxon>
        <taxon>Pseudomonadati</taxon>
        <taxon>Bacteroidota</taxon>
        <taxon>Cytophagia</taxon>
        <taxon>Cytophagales</taxon>
        <taxon>Hymenobacteraceae</taxon>
        <taxon>Pontibacter</taxon>
    </lineage>
</organism>
<dbReference type="PROSITE" id="PS51257">
    <property type="entry name" value="PROKAR_LIPOPROTEIN"/>
    <property type="match status" value="1"/>
</dbReference>
<dbReference type="InterPro" id="IPR011990">
    <property type="entry name" value="TPR-like_helical_dom_sf"/>
</dbReference>
<evidence type="ECO:0000256" key="5">
    <source>
        <dbReference type="ARBA" id="ARBA00023237"/>
    </source>
</evidence>
<dbReference type="AlphaFoldDB" id="A0A6B3LLP0"/>
<dbReference type="GO" id="GO:0009279">
    <property type="term" value="C:cell outer membrane"/>
    <property type="evidence" value="ECO:0007669"/>
    <property type="project" value="UniProtKB-SubCell"/>
</dbReference>
<keyword evidence="4" id="KW-0472">Membrane</keyword>
<dbReference type="Pfam" id="PF14322">
    <property type="entry name" value="SusD-like_3"/>
    <property type="match status" value="1"/>
</dbReference>
<evidence type="ECO:0000259" key="6">
    <source>
        <dbReference type="Pfam" id="PF07980"/>
    </source>
</evidence>
<comment type="similarity">
    <text evidence="2">Belongs to the SusD family.</text>
</comment>
<comment type="subcellular location">
    <subcellularLocation>
        <location evidence="1">Cell outer membrane</location>
    </subcellularLocation>
</comment>
<evidence type="ECO:0000256" key="4">
    <source>
        <dbReference type="ARBA" id="ARBA00023136"/>
    </source>
</evidence>
<evidence type="ECO:0000313" key="9">
    <source>
        <dbReference type="Proteomes" id="UP000474777"/>
    </source>
</evidence>
<dbReference type="InterPro" id="IPR033985">
    <property type="entry name" value="SusD-like_N"/>
</dbReference>
<evidence type="ECO:0000256" key="1">
    <source>
        <dbReference type="ARBA" id="ARBA00004442"/>
    </source>
</evidence>
<keyword evidence="3" id="KW-0732">Signal</keyword>
<feature type="domain" description="RagB/SusD" evidence="6">
    <location>
        <begin position="317"/>
        <end position="474"/>
    </location>
</feature>
<dbReference type="InterPro" id="IPR012944">
    <property type="entry name" value="SusD_RagB_dom"/>
</dbReference>
<sequence length="483" mass="55021">MKKLIAYICLPAAMLFSGCEDFLDEMPDQRTQLNTPAKVSELLVTAYPRANYITFAEAMSDNVIDNYGNSNIYPINTNPFFWQDVEELNQDSPNYYWNNCYAAIAAANQALEACRMAANPKEYAAQKGEALVARAYAHFMLVTLYAKAYDPATAASDPGIPYVTEPETVVLKQYNRNTVAYVYEQIEKDLIEGLPLINDNVYSVPAYHFTRKAAHAFATRFYLFKQQPEKVIEHANLAFPSNNFAGSMRQINTTPYQTMTSSELAPAYTSPNESANLLLGETTSWWGRRYRQYRYNMNQATLNRIKAPLGINLAYKTYTSGNSYYMIKHIEHFVRTSINATSGVGYNMVPLLTTEEVLFNRAEAYTMLGRYDEALADMNTFLKVRVMNYNQNTHGLTEQRIKTYYSIDDTKQAYINAVLDLKRAEFVQEGMRWFDILRHKIPVVHMTSQSLGGEVHTLSADDPRRVLQIPQDALRAGIEPNPR</sequence>
<evidence type="ECO:0000256" key="2">
    <source>
        <dbReference type="ARBA" id="ARBA00006275"/>
    </source>
</evidence>